<evidence type="ECO:0000256" key="1">
    <source>
        <dbReference type="SAM" id="MobiDB-lite"/>
    </source>
</evidence>
<keyword evidence="2" id="KW-0812">Transmembrane</keyword>
<feature type="region of interest" description="Disordered" evidence="1">
    <location>
        <begin position="834"/>
        <end position="856"/>
    </location>
</feature>
<keyword evidence="2" id="KW-1133">Transmembrane helix</keyword>
<evidence type="ECO:0000313" key="3">
    <source>
        <dbReference type="EMBL" id="CAD8755459.1"/>
    </source>
</evidence>
<feature type="transmembrane region" description="Helical" evidence="2">
    <location>
        <begin position="1391"/>
        <end position="1415"/>
    </location>
</feature>
<feature type="transmembrane region" description="Helical" evidence="2">
    <location>
        <begin position="277"/>
        <end position="300"/>
    </location>
</feature>
<protein>
    <submittedName>
        <fullName evidence="3">Uncharacterized protein</fullName>
    </submittedName>
</protein>
<keyword evidence="2" id="KW-0472">Membrane</keyword>
<feature type="transmembrane region" description="Helical" evidence="2">
    <location>
        <begin position="330"/>
        <end position="348"/>
    </location>
</feature>
<reference evidence="3" key="1">
    <citation type="submission" date="2021-01" db="EMBL/GenBank/DDBJ databases">
        <authorList>
            <person name="Corre E."/>
            <person name="Pelletier E."/>
            <person name="Niang G."/>
            <person name="Scheremetjew M."/>
            <person name="Finn R."/>
            <person name="Kale V."/>
            <person name="Holt S."/>
            <person name="Cochrane G."/>
            <person name="Meng A."/>
            <person name="Brown T."/>
            <person name="Cohen L."/>
        </authorList>
    </citation>
    <scope>NUCLEOTIDE SEQUENCE</scope>
    <source>
        <strain evidence="3">CCMP441</strain>
    </source>
</reference>
<organism evidence="3">
    <name type="scientific">Hemiselmis andersenii</name>
    <name type="common">Cryptophyte alga</name>
    <dbReference type="NCBI Taxonomy" id="464988"/>
    <lineage>
        <taxon>Eukaryota</taxon>
        <taxon>Cryptophyceae</taxon>
        <taxon>Cryptomonadales</taxon>
        <taxon>Hemiselmidaceae</taxon>
        <taxon>Hemiselmis</taxon>
    </lineage>
</organism>
<sequence>MAPRRLDLLALSAQRHTLLAARALDAYSKNPSLHGKEGGNGILYKSFSSRPIDNVVAALRWFKGIFVVVMFPALLRSVADVVLSERLGKVDRFSHYRFTSLELRDGSAPKAPGIEGFGLLNHGERNEGGGSLWNYGAQKPCRTRLSAGGEFVEEGATLTLKLPAESGVKYDSPYDQWYIQTLLEPGSEGKDPVRFTLEGSDDQVTWTQVGSSGTTHFWRSVIFTDTLAEVPTARGFMVVLDASLPLGASPELIFESSFLASIILFLLTSFAMRRVKWCIILVLGFQAVLRFVVAFALFGMERHLGCIPHIVASGIVFAVGGLWTAFMEEVYELMMVFVGLTNVVVQVIRHRQVYGVRGFTLSEVNAIMPGGVVWAVLGAGLSILRAVLMRQAVLGIQSGKAVYDEVFARVVEEQGADLARLHVTVARIQRLSSAKEARQLVRDTTVPEQAPASDSNVLADVTVDSMEGGLQSPRGAWGYLAVNVLQSQRLHETMLRYSHQAADSVSIPVQTLDQLHAQAFLVYDMFLDVVVRLGKDYNGLFRLQRPTESEQAFPFDSWNGGPLSRGRFELGGIKSVRSCCAKLDLAYGGDVTRLLDVCRETLYLKRLKDLDSCLKAIANDPELEIVRIKNTIPDAEGRGGDEEGPGFLSAGMKFVSVGVRLVGNEMARSLCVDTHVCELLLVLTDIGCVQTQEMRDAYKQWRKCKRVMAVLWRKVAWAKDRLSGVWCCSSNSPPSKRVSPATDGTHVLLPHGVALPDTILEESSGGEWGVADADHTLGSPPKTFQSSSVAPDGTVGEIGEENPNWTQSRPSPDRRLAAEGSLLNQTPSLASLEVAHRSGPWQSHEPQQTSPEHRSLGEVPKVLPLKQFFKQEMHADRSFDIASSTSQPGAEPHSSFASSAGELPGTASESLERGTGFDLAAPLAPQPLAVNGTSRLVGAVKAYPSLSRSSKSVVSSKSGASDVQVMEPIDERCGTPDSQDMQKVMAWLNGVAGEDRDYEWDGGETSWGLAVSGEMEELLEGLCRMSALGISDFLDRRFDDVRKDTDVSFNNTSSLGSVIYSTQPVNALLRRRPVQLFVLGLSAVFCRGLLISKFSYDRYVDGFAFGPFTHYRLETVLTRNGAYGHGISGPGLSDFGVLGLSKCSSQGDPLGPDDAYDAVVSTHGRSIVATYPEKVGMTGWYLSTGASEGSQDLDPAYFNVWATNDPLVIGNVSCGQGQDVSHWWEEADAQDTTWCGAKWSKVGASSWRYSTSEGRAGPGGPFWHFVQAPVGLPQERGPDGFQSFLLFPAWWEFDFNWVLPDIFGSIGFATSALAGFASGVLPRHIAAWLPMPHHLLGCCLIGSVCSTLLHSALLLAHGVSASAMVSFTASIPMAFVPFCVLMANAGNSKPLVLIILWCYAFLENARQACVSVAFFHSPFSEVSLPGIFGLTFVVLATLLRLKALWSSTRILRQTRLRYDALWKQLWNSEGGQESIQQLERIVKTMVVRDFNCPCRQYNRRRAGAPPSQMDVDADDAHNGGAPIHPLFRDLDLFTIPDAVDTSSRVKSCNQLFCQAAIANLLLIDRLKEWADVSQGLFWEASAEGGKRAFVKWSDVKGSVGAARRIHWSPMKRHERCIEKMVRSYDNDPSRLLDISRGSIAFESLGDLTECLEAIWADENVVVSRITNRMGADFKSDETGGYRDVSINLRLVSPEAQALGAELHVCEVQLLLKGYALLRSQDYLGYVRARDWRGS</sequence>
<accession>A0A7S0Y3Q4</accession>
<proteinExistence type="predicted"/>
<feature type="transmembrane region" description="Helical" evidence="2">
    <location>
        <begin position="306"/>
        <end position="323"/>
    </location>
</feature>
<dbReference type="EMBL" id="HBFK01036304">
    <property type="protein sequence ID" value="CAD8755459.1"/>
    <property type="molecule type" value="Transcribed_RNA"/>
</dbReference>
<feature type="transmembrane region" description="Helical" evidence="2">
    <location>
        <begin position="368"/>
        <end position="388"/>
    </location>
</feature>
<feature type="region of interest" description="Disordered" evidence="1">
    <location>
        <begin position="882"/>
        <end position="910"/>
    </location>
</feature>
<feature type="compositionally biased region" description="Polar residues" evidence="1">
    <location>
        <begin position="840"/>
        <end position="850"/>
    </location>
</feature>
<evidence type="ECO:0000256" key="2">
    <source>
        <dbReference type="SAM" id="Phobius"/>
    </source>
</evidence>
<gene>
    <name evidence="3" type="ORF">HAND1043_LOCUS21967</name>
</gene>
<feature type="transmembrane region" description="Helical" evidence="2">
    <location>
        <begin position="1302"/>
        <end position="1322"/>
    </location>
</feature>
<feature type="transmembrane region" description="Helical" evidence="2">
    <location>
        <begin position="1427"/>
        <end position="1445"/>
    </location>
</feature>
<feature type="region of interest" description="Disordered" evidence="1">
    <location>
        <begin position="764"/>
        <end position="814"/>
    </location>
</feature>
<feature type="transmembrane region" description="Helical" evidence="2">
    <location>
        <begin position="1361"/>
        <end position="1384"/>
    </location>
</feature>
<feature type="transmembrane region" description="Helical" evidence="2">
    <location>
        <begin position="1334"/>
        <end position="1355"/>
    </location>
</feature>
<name>A0A7S0Y3Q4_HEMAN</name>